<sequence>MHVLNFFRDEDDYQAAIFAADEWRASEIWKAIAERFWLMPKGWLGSELDGWLMHGRKWHEREACERCVEGIGVYGAIDGWTILPVDYAAIGIAPPRRDDQ</sequence>
<dbReference type="EMBL" id="JBELQC010000001">
    <property type="protein sequence ID" value="MFL9840506.1"/>
    <property type="molecule type" value="Genomic_DNA"/>
</dbReference>
<proteinExistence type="predicted"/>
<organism evidence="1 2">
    <name type="scientific">Sphingomonas plantiphila</name>
    <dbReference type="NCBI Taxonomy" id="3163295"/>
    <lineage>
        <taxon>Bacteria</taxon>
        <taxon>Pseudomonadati</taxon>
        <taxon>Pseudomonadota</taxon>
        <taxon>Alphaproteobacteria</taxon>
        <taxon>Sphingomonadales</taxon>
        <taxon>Sphingomonadaceae</taxon>
        <taxon>Sphingomonas</taxon>
    </lineage>
</organism>
<evidence type="ECO:0000313" key="1">
    <source>
        <dbReference type="EMBL" id="MFL9840506.1"/>
    </source>
</evidence>
<dbReference type="Proteomes" id="UP001629244">
    <property type="component" value="Unassembled WGS sequence"/>
</dbReference>
<name>A0ABW8YJQ9_9SPHN</name>
<gene>
    <name evidence="1" type="ORF">ABS767_05975</name>
</gene>
<evidence type="ECO:0000313" key="2">
    <source>
        <dbReference type="Proteomes" id="UP001629244"/>
    </source>
</evidence>
<reference evidence="1 2" key="1">
    <citation type="submission" date="2024-06" db="EMBL/GenBank/DDBJ databases">
        <authorList>
            <person name="Kaempfer P."/>
            <person name="Viver T."/>
        </authorList>
    </citation>
    <scope>NUCLEOTIDE SEQUENCE [LARGE SCALE GENOMIC DNA]</scope>
    <source>
        <strain evidence="1 2">ST-64</strain>
    </source>
</reference>
<dbReference type="RefSeq" id="WP_408077441.1">
    <property type="nucleotide sequence ID" value="NZ_JBELQC010000001.1"/>
</dbReference>
<keyword evidence="2" id="KW-1185">Reference proteome</keyword>
<accession>A0ABW8YJQ9</accession>
<comment type="caution">
    <text evidence="1">The sequence shown here is derived from an EMBL/GenBank/DDBJ whole genome shotgun (WGS) entry which is preliminary data.</text>
</comment>
<protein>
    <submittedName>
        <fullName evidence="1">Uncharacterized protein</fullName>
    </submittedName>
</protein>